<evidence type="ECO:0000256" key="1">
    <source>
        <dbReference type="SAM" id="MobiDB-lite"/>
    </source>
</evidence>
<evidence type="ECO:0000313" key="4">
    <source>
        <dbReference type="Proteomes" id="UP000318053"/>
    </source>
</evidence>
<feature type="transmembrane region" description="Helical" evidence="2">
    <location>
        <begin position="202"/>
        <end position="226"/>
    </location>
</feature>
<dbReference type="EMBL" id="SJPK01000001">
    <property type="protein sequence ID" value="TWT75211.1"/>
    <property type="molecule type" value="Genomic_DNA"/>
</dbReference>
<name>A0A5C5YK37_9BACT</name>
<feature type="region of interest" description="Disordered" evidence="1">
    <location>
        <begin position="413"/>
        <end position="443"/>
    </location>
</feature>
<dbReference type="AlphaFoldDB" id="A0A5C5YK37"/>
<feature type="transmembrane region" description="Helical" evidence="2">
    <location>
        <begin position="96"/>
        <end position="113"/>
    </location>
</feature>
<evidence type="ECO:0000313" key="3">
    <source>
        <dbReference type="EMBL" id="TWT75211.1"/>
    </source>
</evidence>
<feature type="transmembrane region" description="Helical" evidence="2">
    <location>
        <begin position="156"/>
        <end position="182"/>
    </location>
</feature>
<dbReference type="OrthoDB" id="244781at2"/>
<keyword evidence="2" id="KW-0812">Transmembrane</keyword>
<keyword evidence="2" id="KW-1133">Transmembrane helix</keyword>
<keyword evidence="4" id="KW-1185">Reference proteome</keyword>
<organism evidence="3 4">
    <name type="scientific">Allorhodopirellula solitaria</name>
    <dbReference type="NCBI Taxonomy" id="2527987"/>
    <lineage>
        <taxon>Bacteria</taxon>
        <taxon>Pseudomonadati</taxon>
        <taxon>Planctomycetota</taxon>
        <taxon>Planctomycetia</taxon>
        <taxon>Pirellulales</taxon>
        <taxon>Pirellulaceae</taxon>
        <taxon>Allorhodopirellula</taxon>
    </lineage>
</organism>
<sequence>MITMRLRDPLLLLLGVRSSIVRVLRCPRAIWLALALVATAALAREYDAVSWLHHPRDLLAPFAASLLIGSIVFVFMMIGMFSIGRKTESLWRDYRVFMTGYWMTAPLAWLYAFPIETITDEVTALRWNLTMLSIVSVWRVLLFSRIVAIQFAVPMLAVLSWVLLPCMIIAFLALMAATLSMVSIMGGIRLTQTQQMLVDYQGAVAMICFYGVIPILVLGLVAIGMLRGEHDSQQEIGRLNGRIHRRVWWLPVAATCCLIAAAFQFQPGLYRATEVDSMLRRGQVAEAIEQMRQHGEDAFPVVWDPPPRFPDRDSQLPLIDDLMEAIEQTQCPRWIIDRLLVQADEIALRQEGWHQGTRDLDYLQRQFFSAGNERVRRTIVRLRKLQELEVGDDETIAHRTALLEALEAKFEENLEESGEEERERPAASPDVGPDTSLETAGWRIGERRKLPACDFCPIAS</sequence>
<reference evidence="3 4" key="1">
    <citation type="submission" date="2019-02" db="EMBL/GenBank/DDBJ databases">
        <title>Deep-cultivation of Planctomycetes and their phenomic and genomic characterization uncovers novel biology.</title>
        <authorList>
            <person name="Wiegand S."/>
            <person name="Jogler M."/>
            <person name="Boedeker C."/>
            <person name="Pinto D."/>
            <person name="Vollmers J."/>
            <person name="Rivas-Marin E."/>
            <person name="Kohn T."/>
            <person name="Peeters S.H."/>
            <person name="Heuer A."/>
            <person name="Rast P."/>
            <person name="Oberbeckmann S."/>
            <person name="Bunk B."/>
            <person name="Jeske O."/>
            <person name="Meyerdierks A."/>
            <person name="Storesund J.E."/>
            <person name="Kallscheuer N."/>
            <person name="Luecker S."/>
            <person name="Lage O.M."/>
            <person name="Pohl T."/>
            <person name="Merkel B.J."/>
            <person name="Hornburger P."/>
            <person name="Mueller R.-W."/>
            <person name="Bruemmer F."/>
            <person name="Labrenz M."/>
            <person name="Spormann A.M."/>
            <person name="Op Den Camp H."/>
            <person name="Overmann J."/>
            <person name="Amann R."/>
            <person name="Jetten M.S.M."/>
            <person name="Mascher T."/>
            <person name="Medema M.H."/>
            <person name="Devos D.P."/>
            <person name="Kaster A.-K."/>
            <person name="Ovreas L."/>
            <person name="Rohde M."/>
            <person name="Galperin M.Y."/>
            <person name="Jogler C."/>
        </authorList>
    </citation>
    <scope>NUCLEOTIDE SEQUENCE [LARGE SCALE GENOMIC DNA]</scope>
    <source>
        <strain evidence="3 4">CA85</strain>
    </source>
</reference>
<feature type="transmembrane region" description="Helical" evidence="2">
    <location>
        <begin position="125"/>
        <end position="144"/>
    </location>
</feature>
<comment type="caution">
    <text evidence="3">The sequence shown here is derived from an EMBL/GenBank/DDBJ whole genome shotgun (WGS) entry which is preliminary data.</text>
</comment>
<keyword evidence="2" id="KW-0472">Membrane</keyword>
<proteinExistence type="predicted"/>
<evidence type="ECO:0000256" key="2">
    <source>
        <dbReference type="SAM" id="Phobius"/>
    </source>
</evidence>
<feature type="transmembrane region" description="Helical" evidence="2">
    <location>
        <begin position="59"/>
        <end position="84"/>
    </location>
</feature>
<dbReference type="RefSeq" id="WP_146389672.1">
    <property type="nucleotide sequence ID" value="NZ_SJPK01000001.1"/>
</dbReference>
<protein>
    <submittedName>
        <fullName evidence="3">Uncharacterized protein</fullName>
    </submittedName>
</protein>
<feature type="transmembrane region" description="Helical" evidence="2">
    <location>
        <begin position="247"/>
        <end position="265"/>
    </location>
</feature>
<gene>
    <name evidence="3" type="ORF">CA85_05000</name>
</gene>
<accession>A0A5C5YK37</accession>
<dbReference type="Proteomes" id="UP000318053">
    <property type="component" value="Unassembled WGS sequence"/>
</dbReference>